<dbReference type="Gene3D" id="1.10.150.130">
    <property type="match status" value="1"/>
</dbReference>
<dbReference type="Gene3D" id="1.10.443.10">
    <property type="entry name" value="Intergrase catalytic core"/>
    <property type="match status" value="1"/>
</dbReference>
<dbReference type="AlphaFoldDB" id="A0A3G8LUV9"/>
<dbReference type="InterPro" id="IPR004107">
    <property type="entry name" value="Integrase_SAM-like_N"/>
</dbReference>
<dbReference type="InterPro" id="IPR011010">
    <property type="entry name" value="DNA_brk_join_enz"/>
</dbReference>
<accession>A0A3G8LUV9</accession>
<dbReference type="InterPro" id="IPR010998">
    <property type="entry name" value="Integrase_recombinase_N"/>
</dbReference>
<dbReference type="PANTHER" id="PTHR30629:SF2">
    <property type="entry name" value="PROPHAGE INTEGRASE INTS-RELATED"/>
    <property type="match status" value="1"/>
</dbReference>
<proteinExistence type="inferred from homology"/>
<evidence type="ECO:0000256" key="2">
    <source>
        <dbReference type="ARBA" id="ARBA00022908"/>
    </source>
</evidence>
<dbReference type="GO" id="GO:0015074">
    <property type="term" value="P:DNA integration"/>
    <property type="evidence" value="ECO:0007669"/>
    <property type="project" value="UniProtKB-KW"/>
</dbReference>
<dbReference type="PROSITE" id="PS51900">
    <property type="entry name" value="CB"/>
    <property type="match status" value="1"/>
</dbReference>
<sequence length="407" mass="47918">MASIRARTGVLFFDFYYQGIRCREQTSLNDTKLNRSRLESVLLNIEAQIRLDRFVYSDMFPDSKRCSQFKKYDDQIRLVKESDPEPSNRLLANIPTFSQFSDEWLAENRIQWKISHSKNVSMIFERYLIPVFGTYSLDQITRPQIIKYRASIIEPKRKSKHSKKLSNDWINHVMTPLRGILNEAALRYDFPTPFINIKPLKIEKTTIEPFSLAEVQFFLSKIRDDFRDYYTVRFFTALRTAEIDGLKWQFVNLDRNEILVQETLVDGNVETPKTSASYRSIQLSQPVIEALKRQRKVTGNKTYVFCNNNGNPLDHRNVTKRIWYPALDEMRLKRRRPYQTRHTCATLWLAAGENPEWIAKQMGHSTTKMLFEVYSRFVPNATRQDGSAFDRLIEQVNFDSTLENADE</sequence>
<comment type="similarity">
    <text evidence="1">Belongs to the 'phage' integrase family.</text>
</comment>
<keyword evidence="3 5" id="KW-0238">DNA-binding</keyword>
<feature type="domain" description="Tyr recombinase" evidence="6">
    <location>
        <begin position="205"/>
        <end position="390"/>
    </location>
</feature>
<dbReference type="Pfam" id="PF14659">
    <property type="entry name" value="Phage_int_SAM_3"/>
    <property type="match status" value="1"/>
</dbReference>
<gene>
    <name evidence="8" type="ORF">EGC82_11180</name>
</gene>
<dbReference type="Pfam" id="PF12167">
    <property type="entry name" value="Arm-DNA-bind_2"/>
    <property type="match status" value="1"/>
</dbReference>
<evidence type="ECO:0000313" key="9">
    <source>
        <dbReference type="Proteomes" id="UP000278035"/>
    </source>
</evidence>
<dbReference type="SUPFAM" id="SSF56349">
    <property type="entry name" value="DNA breaking-rejoining enzymes"/>
    <property type="match status" value="1"/>
</dbReference>
<name>A0A3G8LUV9_9GAMM</name>
<keyword evidence="2" id="KW-0229">DNA integration</keyword>
<dbReference type="GO" id="GO:0006310">
    <property type="term" value="P:DNA recombination"/>
    <property type="evidence" value="ECO:0007669"/>
    <property type="project" value="UniProtKB-KW"/>
</dbReference>
<dbReference type="Pfam" id="PF00589">
    <property type="entry name" value="Phage_integrase"/>
    <property type="match status" value="1"/>
</dbReference>
<dbReference type="InterPro" id="IPR002104">
    <property type="entry name" value="Integrase_catalytic"/>
</dbReference>
<evidence type="ECO:0000313" key="8">
    <source>
        <dbReference type="EMBL" id="AZG73277.1"/>
    </source>
</evidence>
<dbReference type="PANTHER" id="PTHR30629">
    <property type="entry name" value="PROPHAGE INTEGRASE"/>
    <property type="match status" value="1"/>
</dbReference>
<feature type="domain" description="Core-binding (CB)" evidence="7">
    <location>
        <begin position="95"/>
        <end position="185"/>
    </location>
</feature>
<evidence type="ECO:0000256" key="1">
    <source>
        <dbReference type="ARBA" id="ARBA00008857"/>
    </source>
</evidence>
<dbReference type="InterPro" id="IPR022000">
    <property type="entry name" value="Min27-like_integrase_DNA_bind"/>
</dbReference>
<dbReference type="KEGG" id="slj:EGC82_11180"/>
<dbReference type="InterPro" id="IPR044068">
    <property type="entry name" value="CB"/>
</dbReference>
<organism evidence="8 9">
    <name type="scientific">Shewanella livingstonensis</name>
    <dbReference type="NCBI Taxonomy" id="150120"/>
    <lineage>
        <taxon>Bacteria</taxon>
        <taxon>Pseudomonadati</taxon>
        <taxon>Pseudomonadota</taxon>
        <taxon>Gammaproteobacteria</taxon>
        <taxon>Alteromonadales</taxon>
        <taxon>Shewanellaceae</taxon>
        <taxon>Shewanella</taxon>
    </lineage>
</organism>
<dbReference type="RefSeq" id="WP_124730834.1">
    <property type="nucleotide sequence ID" value="NZ_CBCSKC010000062.1"/>
</dbReference>
<dbReference type="Proteomes" id="UP000278035">
    <property type="component" value="Chromosome"/>
</dbReference>
<evidence type="ECO:0000259" key="7">
    <source>
        <dbReference type="PROSITE" id="PS51900"/>
    </source>
</evidence>
<dbReference type="GO" id="GO:0003677">
    <property type="term" value="F:DNA binding"/>
    <property type="evidence" value="ECO:0007669"/>
    <property type="project" value="UniProtKB-UniRule"/>
</dbReference>
<dbReference type="InterPro" id="IPR050808">
    <property type="entry name" value="Phage_Integrase"/>
</dbReference>
<evidence type="ECO:0000256" key="5">
    <source>
        <dbReference type="PROSITE-ProRule" id="PRU01248"/>
    </source>
</evidence>
<evidence type="ECO:0000256" key="4">
    <source>
        <dbReference type="ARBA" id="ARBA00023172"/>
    </source>
</evidence>
<dbReference type="CDD" id="cd01189">
    <property type="entry name" value="INT_ICEBs1_C_like"/>
    <property type="match status" value="1"/>
</dbReference>
<dbReference type="PROSITE" id="PS51898">
    <property type="entry name" value="TYR_RECOMBINASE"/>
    <property type="match status" value="1"/>
</dbReference>
<dbReference type="InterPro" id="IPR013762">
    <property type="entry name" value="Integrase-like_cat_sf"/>
</dbReference>
<dbReference type="EMBL" id="CP034015">
    <property type="protein sequence ID" value="AZG73277.1"/>
    <property type="molecule type" value="Genomic_DNA"/>
</dbReference>
<keyword evidence="4" id="KW-0233">DNA recombination</keyword>
<evidence type="ECO:0000259" key="6">
    <source>
        <dbReference type="PROSITE" id="PS51898"/>
    </source>
</evidence>
<reference evidence="9" key="1">
    <citation type="submission" date="2018-11" db="EMBL/GenBank/DDBJ databases">
        <title>Shewanella sp. M2.</title>
        <authorList>
            <person name="Hwang Y.J."/>
            <person name="Hwang C.Y."/>
        </authorList>
    </citation>
    <scope>NUCLEOTIDE SEQUENCE [LARGE SCALE GENOMIC DNA]</scope>
    <source>
        <strain evidence="9">LMG 19866</strain>
    </source>
</reference>
<dbReference type="OrthoDB" id="5391994at2"/>
<keyword evidence="9" id="KW-1185">Reference proteome</keyword>
<protein>
    <submittedName>
        <fullName evidence="8">Site-specific integrase</fullName>
    </submittedName>
</protein>
<evidence type="ECO:0000256" key="3">
    <source>
        <dbReference type="ARBA" id="ARBA00023125"/>
    </source>
</evidence>